<organism evidence="24 25">
    <name type="scientific">Adineta ricciae</name>
    <name type="common">Rotifer</name>
    <dbReference type="NCBI Taxonomy" id="249248"/>
    <lineage>
        <taxon>Eukaryota</taxon>
        <taxon>Metazoa</taxon>
        <taxon>Spiralia</taxon>
        <taxon>Gnathifera</taxon>
        <taxon>Rotifera</taxon>
        <taxon>Eurotatoria</taxon>
        <taxon>Bdelloidea</taxon>
        <taxon>Adinetida</taxon>
        <taxon>Adinetidae</taxon>
        <taxon>Adineta</taxon>
    </lineage>
</organism>
<name>A0A813W3U4_ADIRI</name>
<dbReference type="Pfam" id="PF00501">
    <property type="entry name" value="AMP-binding"/>
    <property type="match status" value="1"/>
</dbReference>
<dbReference type="Pfam" id="PF17123">
    <property type="entry name" value="zf-RING_11"/>
    <property type="match status" value="1"/>
</dbReference>
<dbReference type="AlphaFoldDB" id="A0A813W3U4"/>
<evidence type="ECO:0000256" key="8">
    <source>
        <dbReference type="ARBA" id="ARBA00022771"/>
    </source>
</evidence>
<dbReference type="InterPro" id="IPR013083">
    <property type="entry name" value="Znf_RING/FYVE/PHD"/>
</dbReference>
<feature type="compositionally biased region" description="Polar residues" evidence="22">
    <location>
        <begin position="108"/>
        <end position="120"/>
    </location>
</feature>
<gene>
    <name evidence="24" type="ORF">EDS130_LOCUS7038</name>
</gene>
<evidence type="ECO:0000256" key="12">
    <source>
        <dbReference type="ARBA" id="ARBA00023055"/>
    </source>
</evidence>
<dbReference type="GO" id="GO:0005789">
    <property type="term" value="C:endoplasmic reticulum membrane"/>
    <property type="evidence" value="ECO:0007669"/>
    <property type="project" value="TreeGrafter"/>
</dbReference>
<dbReference type="InterPro" id="IPR001841">
    <property type="entry name" value="Znf_RING"/>
</dbReference>
<dbReference type="SUPFAM" id="SSF56801">
    <property type="entry name" value="Acetyl-CoA synthetase-like"/>
    <property type="match status" value="1"/>
</dbReference>
<comment type="catalytic activity">
    <reaction evidence="15">
        <text>a very long-chain fatty acid + ATP + CoA = a very long-chain fatty acyl-CoA + AMP + diphosphate</text>
        <dbReference type="Rhea" id="RHEA:54536"/>
        <dbReference type="ChEBI" id="CHEBI:30616"/>
        <dbReference type="ChEBI" id="CHEBI:33019"/>
        <dbReference type="ChEBI" id="CHEBI:57287"/>
        <dbReference type="ChEBI" id="CHEBI:58950"/>
        <dbReference type="ChEBI" id="CHEBI:138261"/>
        <dbReference type="ChEBI" id="CHEBI:456215"/>
    </reaction>
    <physiologicalReaction direction="left-to-right" evidence="15">
        <dbReference type="Rhea" id="RHEA:54537"/>
    </physiologicalReaction>
</comment>
<evidence type="ECO:0000256" key="6">
    <source>
        <dbReference type="ARBA" id="ARBA00022692"/>
    </source>
</evidence>
<keyword evidence="10" id="KW-0067">ATP-binding</keyword>
<feature type="domain" description="RING-type" evidence="23">
    <location>
        <begin position="417"/>
        <end position="468"/>
    </location>
</feature>
<dbReference type="PROSITE" id="PS00455">
    <property type="entry name" value="AMP_BINDING"/>
    <property type="match status" value="1"/>
</dbReference>
<keyword evidence="4" id="KW-1003">Cell membrane</keyword>
<evidence type="ECO:0000256" key="18">
    <source>
        <dbReference type="ARBA" id="ARBA00048666"/>
    </source>
</evidence>
<evidence type="ECO:0000256" key="11">
    <source>
        <dbReference type="ARBA" id="ARBA00022989"/>
    </source>
</evidence>
<evidence type="ECO:0000256" key="15">
    <source>
        <dbReference type="ARBA" id="ARBA00036527"/>
    </source>
</evidence>
<keyword evidence="5" id="KW-0436">Ligase</keyword>
<keyword evidence="8" id="KW-0863">Zinc-finger</keyword>
<dbReference type="EMBL" id="CAJNOJ010000021">
    <property type="protein sequence ID" value="CAF0845305.1"/>
    <property type="molecule type" value="Genomic_DNA"/>
</dbReference>
<accession>A0A813W3U4</accession>
<evidence type="ECO:0000313" key="25">
    <source>
        <dbReference type="Proteomes" id="UP000663852"/>
    </source>
</evidence>
<dbReference type="GO" id="GO:0005324">
    <property type="term" value="F:long-chain fatty acid transmembrane transporter activity"/>
    <property type="evidence" value="ECO:0007669"/>
    <property type="project" value="TreeGrafter"/>
</dbReference>
<keyword evidence="9" id="KW-0862">Zinc</keyword>
<dbReference type="PANTHER" id="PTHR43107:SF15">
    <property type="entry name" value="FATTY ACID TRANSPORT PROTEIN 3, ISOFORM A"/>
    <property type="match status" value="1"/>
</dbReference>
<dbReference type="InterPro" id="IPR042099">
    <property type="entry name" value="ANL_N_sf"/>
</dbReference>
<keyword evidence="14" id="KW-0576">Peroxisome</keyword>
<evidence type="ECO:0000256" key="7">
    <source>
        <dbReference type="ARBA" id="ARBA00022741"/>
    </source>
</evidence>
<reference evidence="24" key="1">
    <citation type="submission" date="2021-02" db="EMBL/GenBank/DDBJ databases">
        <authorList>
            <person name="Nowell W R."/>
        </authorList>
    </citation>
    <scope>NUCLEOTIDE SEQUENCE</scope>
</reference>
<keyword evidence="3" id="KW-0813">Transport</keyword>
<dbReference type="InterPro" id="IPR020845">
    <property type="entry name" value="AMP-binding_CS"/>
</dbReference>
<dbReference type="SMART" id="SM00184">
    <property type="entry name" value="RING"/>
    <property type="match status" value="1"/>
</dbReference>
<dbReference type="OrthoDB" id="288590at2759"/>
<keyword evidence="12" id="KW-0445">Lipid transport</keyword>
<dbReference type="GO" id="GO:0005524">
    <property type="term" value="F:ATP binding"/>
    <property type="evidence" value="ECO:0007669"/>
    <property type="project" value="UniProtKB-KW"/>
</dbReference>
<evidence type="ECO:0000256" key="14">
    <source>
        <dbReference type="ARBA" id="ARBA00023140"/>
    </source>
</evidence>
<comment type="subcellular location">
    <subcellularLocation>
        <location evidence="1">Cell membrane</location>
        <topology evidence="1">Multi-pass membrane protein</topology>
    </subcellularLocation>
    <subcellularLocation>
        <location evidence="17">Peroxisome membrane</location>
    </subcellularLocation>
</comment>
<keyword evidence="6" id="KW-0812">Transmembrane</keyword>
<dbReference type="Gene3D" id="3.40.50.12780">
    <property type="entry name" value="N-terminal domain of ligase-like"/>
    <property type="match status" value="1"/>
</dbReference>
<evidence type="ECO:0000256" key="5">
    <source>
        <dbReference type="ARBA" id="ARBA00022598"/>
    </source>
</evidence>
<sequence>MNILPQQSAATVNPDDVTSAMSAAFAEFLADETTPIPHVIDSTTVRTETTTDGHDILRDTHPPTSYAVSTRTNSDSLVVVVAATADAPPSTTTTPTNLPRYKSLLKKCSSNKTGGQHSTMSASTGSDPSYYSSSTNRRKRSISNEYKPSKRFRPIQSSSGSASSSSSHQLQIQEYSSSSSDDDNSAPTTINSDLINMSNSLIHSTPPLYSQINRIPTQVVDSSDDELFAPFNPSNSSCSCLHHASAVSQVNSHPATLPPMPRLHNPAQLRHQYRQQLASELHRQRLSAFQSHAPSSSAMLTADQHLHALLNNPTTSNHYIHTHINIQPTAAYNLNSQMNARIENNNSWPPTPLILRSFRNPLFLHNNEHVLEELLRMEEQLNGLNGPTNSGATIEQINCRTLSYKYTKSAHTSEEKCTICLSEYDLNECVRRLPCMHLFHIECVDRCLSRTINKMFDQIWTYFVCLFDYVLCILRTLPRDLRGLYKLLGHSFLIQYYMYRQQDFLAIFRKNVKRYKSKPCFILEDTTLSFQEVEDLTNQLANFFLAEGYSHGDVIALILDNSIEYPCVWIGLSKFGCITALINSNLRATPLLHSIRTVNAKSIITSKQILPEIENELKELNINKVYLFDPKSSSTTNGHASISDIETVHLYDSLKQCSTKPTKPIPFDLKQPVFYIFTSGTTGLPKAAVIKHSRFLLGALGFLSATGINDKDIMYDTLPLYHSLGGWICISYSLLGGCTTVLRRKFSASNFWKDCVRYKCTGFTYVGELCRFLLAQPPGEYDRKHSIRLCTGNGLRQNLWSSFVDRFNIRNVYEFYAATESNAYFFNVDSHPGACGFYSLIVPRALGSVLVRFDPTTMEPIRNEKTKNCIQCKAGERGLLLGMIGKSLLHAFDGYVNNPSGTSKKIVENIYKQGDRAFNTGDVMVADKYGYLYFCDRTGDTFRWKGENVSTVEIENILMDILKQNDVLVFGVSIPDTDGKAGMAVVLESTSSPINMSKLANDMKKHGLPSYARPCFIRVTKHIEMTGTFKVKKTVFQEEGFDLERVTEPIYYLNHKKQTYERLIPEIFNLISKGKLQF</sequence>
<dbReference type="Gene3D" id="3.30.40.10">
    <property type="entry name" value="Zinc/RING finger domain, C3HC4 (zinc finger)"/>
    <property type="match status" value="1"/>
</dbReference>
<evidence type="ECO:0000256" key="10">
    <source>
        <dbReference type="ARBA" id="ARBA00022840"/>
    </source>
</evidence>
<comment type="similarity">
    <text evidence="2">Belongs to the ATP-dependent AMP-binding enzyme family.</text>
</comment>
<feature type="compositionally biased region" description="Low complexity" evidence="22">
    <location>
        <begin position="121"/>
        <end position="135"/>
    </location>
</feature>
<dbReference type="SUPFAM" id="SSF57850">
    <property type="entry name" value="RING/U-box"/>
    <property type="match status" value="1"/>
</dbReference>
<evidence type="ECO:0000256" key="19">
    <source>
        <dbReference type="ARBA" id="ARBA00060276"/>
    </source>
</evidence>
<feature type="compositionally biased region" description="Low complexity" evidence="22">
    <location>
        <begin position="157"/>
        <end position="167"/>
    </location>
</feature>
<evidence type="ECO:0000256" key="21">
    <source>
        <dbReference type="ARBA" id="ARBA00078285"/>
    </source>
</evidence>
<evidence type="ECO:0000256" key="20">
    <source>
        <dbReference type="ARBA" id="ARBA00068795"/>
    </source>
</evidence>
<dbReference type="FunFam" id="3.40.50.12780:FF:000019">
    <property type="entry name" value="Long-chain fatty acid transporter"/>
    <property type="match status" value="1"/>
</dbReference>
<evidence type="ECO:0000256" key="22">
    <source>
        <dbReference type="SAM" id="MobiDB-lite"/>
    </source>
</evidence>
<comment type="function">
    <text evidence="19">Acyl-CoA synthetase required for both the import of long chain fatty acids (LCFAs) (C14-C18) and the activation very long chain fatty acids (VLCFAs) (C20-C26) by esterification of the fatty acids into metabolically active CoA-thioesters for subsequent degradation or incorporation into phospholipids. The transport and fatty acyl-CoA synthetase activities are genetically separable and are thus independent activities. Esterifies VLCFAs in the peroxisome matrix. The VLCFAs are actively transported into peroxisomes by a PXA1-PXA2 heterodimeric transporter in the peroxisomal membrane.</text>
</comment>
<keyword evidence="7" id="KW-0547">Nucleotide-binding</keyword>
<evidence type="ECO:0000256" key="17">
    <source>
        <dbReference type="ARBA" id="ARBA00046271"/>
    </source>
</evidence>
<protein>
    <recommendedName>
        <fullName evidence="20">Very long-chain fatty acid transport protein</fullName>
    </recommendedName>
    <alternativeName>
        <fullName evidence="16">Long-chain-fatty-acid--CoA ligase</fullName>
    </alternativeName>
    <alternativeName>
        <fullName evidence="21">Very-long-chain acyl-CoA synthetase</fullName>
    </alternativeName>
</protein>
<dbReference type="Gene3D" id="3.30.300.30">
    <property type="match status" value="1"/>
</dbReference>
<dbReference type="GO" id="GO:0005778">
    <property type="term" value="C:peroxisomal membrane"/>
    <property type="evidence" value="ECO:0007669"/>
    <property type="project" value="UniProtKB-SubCell"/>
</dbReference>
<keyword evidence="11" id="KW-1133">Transmembrane helix</keyword>
<dbReference type="Proteomes" id="UP000663852">
    <property type="component" value="Unassembled WGS sequence"/>
</dbReference>
<evidence type="ECO:0000256" key="1">
    <source>
        <dbReference type="ARBA" id="ARBA00004651"/>
    </source>
</evidence>
<dbReference type="InterPro" id="IPR045851">
    <property type="entry name" value="AMP-bd_C_sf"/>
</dbReference>
<evidence type="ECO:0000256" key="4">
    <source>
        <dbReference type="ARBA" id="ARBA00022475"/>
    </source>
</evidence>
<keyword evidence="13" id="KW-0472">Membrane</keyword>
<comment type="catalytic activity">
    <reaction evidence="18">
        <text>tetracosanoate + ATP + CoA = tetracosanoyl-CoA + AMP + diphosphate</text>
        <dbReference type="Rhea" id="RHEA:33639"/>
        <dbReference type="ChEBI" id="CHEBI:30616"/>
        <dbReference type="ChEBI" id="CHEBI:31014"/>
        <dbReference type="ChEBI" id="CHEBI:33019"/>
        <dbReference type="ChEBI" id="CHEBI:57287"/>
        <dbReference type="ChEBI" id="CHEBI:65052"/>
        <dbReference type="ChEBI" id="CHEBI:456215"/>
    </reaction>
    <physiologicalReaction direction="left-to-right" evidence="18">
        <dbReference type="Rhea" id="RHEA:33640"/>
    </physiologicalReaction>
</comment>
<dbReference type="PANTHER" id="PTHR43107">
    <property type="entry name" value="LONG-CHAIN FATTY ACID TRANSPORT PROTEIN"/>
    <property type="match status" value="1"/>
</dbReference>
<evidence type="ECO:0000256" key="2">
    <source>
        <dbReference type="ARBA" id="ARBA00006432"/>
    </source>
</evidence>
<dbReference type="GO" id="GO:0004467">
    <property type="term" value="F:long-chain fatty acid-CoA ligase activity"/>
    <property type="evidence" value="ECO:0007669"/>
    <property type="project" value="TreeGrafter"/>
</dbReference>
<dbReference type="GO" id="GO:0005886">
    <property type="term" value="C:plasma membrane"/>
    <property type="evidence" value="ECO:0007669"/>
    <property type="project" value="UniProtKB-SubCell"/>
</dbReference>
<dbReference type="InterPro" id="IPR000873">
    <property type="entry name" value="AMP-dep_synth/lig_dom"/>
</dbReference>
<keyword evidence="8" id="KW-0479">Metal-binding</keyword>
<evidence type="ECO:0000256" key="13">
    <source>
        <dbReference type="ARBA" id="ARBA00023136"/>
    </source>
</evidence>
<comment type="caution">
    <text evidence="24">The sequence shown here is derived from an EMBL/GenBank/DDBJ whole genome shotgun (WGS) entry which is preliminary data.</text>
</comment>
<proteinExistence type="inferred from homology"/>
<evidence type="ECO:0000256" key="16">
    <source>
        <dbReference type="ARBA" id="ARBA00041297"/>
    </source>
</evidence>
<dbReference type="GO" id="GO:0044539">
    <property type="term" value="P:long-chain fatty acid import into cell"/>
    <property type="evidence" value="ECO:0007669"/>
    <property type="project" value="TreeGrafter"/>
</dbReference>
<feature type="region of interest" description="Disordered" evidence="22">
    <location>
        <begin position="108"/>
        <end position="192"/>
    </location>
</feature>
<evidence type="ECO:0000256" key="9">
    <source>
        <dbReference type="ARBA" id="ARBA00022833"/>
    </source>
</evidence>
<evidence type="ECO:0000259" key="23">
    <source>
        <dbReference type="SMART" id="SM00184"/>
    </source>
</evidence>
<evidence type="ECO:0000313" key="24">
    <source>
        <dbReference type="EMBL" id="CAF0845305.1"/>
    </source>
</evidence>
<dbReference type="GO" id="GO:0008270">
    <property type="term" value="F:zinc ion binding"/>
    <property type="evidence" value="ECO:0007669"/>
    <property type="project" value="UniProtKB-KW"/>
</dbReference>
<dbReference type="FunFam" id="3.30.300.30:FF:000020">
    <property type="entry name" value="Long-chain fatty acid transporter"/>
    <property type="match status" value="1"/>
</dbReference>
<evidence type="ECO:0000256" key="3">
    <source>
        <dbReference type="ARBA" id="ARBA00022448"/>
    </source>
</evidence>